<organism evidence="1">
    <name type="scientific">Kribbella sp. HUAS MG21</name>
    <dbReference type="NCBI Taxonomy" id="3160966"/>
    <lineage>
        <taxon>Bacteria</taxon>
        <taxon>Bacillati</taxon>
        <taxon>Actinomycetota</taxon>
        <taxon>Actinomycetes</taxon>
        <taxon>Propionibacteriales</taxon>
        <taxon>Kribbellaceae</taxon>
        <taxon>Kribbella</taxon>
    </lineage>
</organism>
<accession>A0AAU7TGR5</accession>
<proteinExistence type="predicted"/>
<name>A0AAU7TGR5_9ACTN</name>
<reference evidence="1" key="1">
    <citation type="submission" date="2024-06" db="EMBL/GenBank/DDBJ databases">
        <title>Kribbella sp. strain HUAS MG21 genome sequences.</title>
        <authorList>
            <person name="Mo P."/>
        </authorList>
    </citation>
    <scope>NUCLEOTIDE SEQUENCE</scope>
    <source>
        <strain evidence="1">HUAS MG21</strain>
    </source>
</reference>
<gene>
    <name evidence="1" type="ORF">ABN611_05315</name>
</gene>
<protein>
    <submittedName>
        <fullName evidence="1">Uncharacterized protein</fullName>
    </submittedName>
</protein>
<dbReference type="RefSeq" id="WP_350278647.1">
    <property type="nucleotide sequence ID" value="NZ_CP158165.1"/>
</dbReference>
<evidence type="ECO:0000313" key="1">
    <source>
        <dbReference type="EMBL" id="XBV25840.1"/>
    </source>
</evidence>
<dbReference type="EMBL" id="CP158165">
    <property type="protein sequence ID" value="XBV25840.1"/>
    <property type="molecule type" value="Genomic_DNA"/>
</dbReference>
<sequence length="89" mass="8449">MRPGEVGLVGLGDGGFVGFTVVDVRVDGVVVGDVESVGDCVGLLDGLSVGVADGVLLGVAEGVTVGVAVGGTVTFADGVATAAFVLGVM</sequence>
<dbReference type="AlphaFoldDB" id="A0AAU7TGR5"/>